<dbReference type="AlphaFoldDB" id="A0A366ESC6"/>
<keyword evidence="2" id="KW-0808">Transferase</keyword>
<dbReference type="CDD" id="cd04301">
    <property type="entry name" value="NAT_SF"/>
    <property type="match status" value="1"/>
</dbReference>
<accession>A0A366ESC6</accession>
<sequence>MNLALKEINADNWEECVTLSVSEHQKEFVADNAYSLLQSTFMEEQYPLAIYHQHSMVGFIMYGIDPETNRMEMCRLMIDQNYQGRGYGKKATQLLLEKLTHTYGNIELFTSAEPENVSAIRLYEGLGFEKTGEIMWGEVVLKRQL</sequence>
<comment type="caution">
    <text evidence="2">The sequence shown here is derived from an EMBL/GenBank/DDBJ whole genome shotgun (WGS) entry which is preliminary data.</text>
</comment>
<organism evidence="2 3">
    <name type="scientific">Rossellomorea aquimaris</name>
    <dbReference type="NCBI Taxonomy" id="189382"/>
    <lineage>
        <taxon>Bacteria</taxon>
        <taxon>Bacillati</taxon>
        <taxon>Bacillota</taxon>
        <taxon>Bacilli</taxon>
        <taxon>Bacillales</taxon>
        <taxon>Bacillaceae</taxon>
        <taxon>Rossellomorea</taxon>
    </lineage>
</organism>
<evidence type="ECO:0000259" key="1">
    <source>
        <dbReference type="PROSITE" id="PS51186"/>
    </source>
</evidence>
<evidence type="ECO:0000313" key="3">
    <source>
        <dbReference type="Proteomes" id="UP000252118"/>
    </source>
</evidence>
<dbReference type="OrthoDB" id="9127144at2"/>
<dbReference type="RefSeq" id="WP_113969619.1">
    <property type="nucleotide sequence ID" value="NZ_QNRJ01000006.1"/>
</dbReference>
<name>A0A366ESC6_9BACI</name>
<dbReference type="InterPro" id="IPR016181">
    <property type="entry name" value="Acyl_CoA_acyltransferase"/>
</dbReference>
<dbReference type="PANTHER" id="PTHR43617">
    <property type="entry name" value="L-AMINO ACID N-ACETYLTRANSFERASE"/>
    <property type="match status" value="1"/>
</dbReference>
<protein>
    <submittedName>
        <fullName evidence="2">Diamine N-acetyltransferase</fullName>
    </submittedName>
</protein>
<dbReference type="Gene3D" id="3.40.630.30">
    <property type="match status" value="1"/>
</dbReference>
<feature type="domain" description="N-acetyltransferase" evidence="1">
    <location>
        <begin position="3"/>
        <end position="145"/>
    </location>
</feature>
<dbReference type="PROSITE" id="PS51186">
    <property type="entry name" value="GNAT"/>
    <property type="match status" value="1"/>
</dbReference>
<dbReference type="Proteomes" id="UP000252118">
    <property type="component" value="Unassembled WGS sequence"/>
</dbReference>
<evidence type="ECO:0000313" key="2">
    <source>
        <dbReference type="EMBL" id="RBP04419.1"/>
    </source>
</evidence>
<proteinExistence type="predicted"/>
<gene>
    <name evidence="2" type="ORF">DET59_106211</name>
</gene>
<dbReference type="EMBL" id="QNRJ01000006">
    <property type="protein sequence ID" value="RBP04419.1"/>
    <property type="molecule type" value="Genomic_DNA"/>
</dbReference>
<dbReference type="PANTHER" id="PTHR43617:SF38">
    <property type="entry name" value="N-ACETYLTRANSFERASE DOMAIN-CONTAINING PROTEIN"/>
    <property type="match status" value="1"/>
</dbReference>
<dbReference type="InterPro" id="IPR050276">
    <property type="entry name" value="MshD_Acetyltransferase"/>
</dbReference>
<dbReference type="Pfam" id="PF00583">
    <property type="entry name" value="Acetyltransf_1"/>
    <property type="match status" value="1"/>
</dbReference>
<dbReference type="SUPFAM" id="SSF55729">
    <property type="entry name" value="Acyl-CoA N-acyltransferases (Nat)"/>
    <property type="match status" value="1"/>
</dbReference>
<dbReference type="InterPro" id="IPR000182">
    <property type="entry name" value="GNAT_dom"/>
</dbReference>
<reference evidence="2 3" key="1">
    <citation type="submission" date="2018-06" db="EMBL/GenBank/DDBJ databases">
        <title>Freshwater and sediment microbial communities from various areas in North America, analyzing microbe dynamics in response to fracking.</title>
        <authorList>
            <person name="Lamendella R."/>
        </authorList>
    </citation>
    <scope>NUCLEOTIDE SEQUENCE [LARGE SCALE GENOMIC DNA]</scope>
    <source>
        <strain evidence="2 3">97B</strain>
    </source>
</reference>
<dbReference type="GO" id="GO:0016747">
    <property type="term" value="F:acyltransferase activity, transferring groups other than amino-acyl groups"/>
    <property type="evidence" value="ECO:0007669"/>
    <property type="project" value="InterPro"/>
</dbReference>